<dbReference type="AlphaFoldDB" id="A0A9D2DW92"/>
<sequence>MKIWLDDLRPAPAGFVWCRSVNEAKRLIAEQETSQPIECIDCDHDLGDYADDGGDGIRLLDWLLERGTLYPVALHTMNPVGRDNMRRMLQRHWMKEKT</sequence>
<organism evidence="2 3">
    <name type="scientific">Candidatus Gallimonas intestinigallinarum</name>
    <dbReference type="NCBI Taxonomy" id="2838604"/>
    <lineage>
        <taxon>Bacteria</taxon>
        <taxon>Bacillati</taxon>
        <taxon>Bacillota</taxon>
        <taxon>Clostridia</taxon>
        <taxon>Candidatus Gallimonas</taxon>
    </lineage>
</organism>
<dbReference type="EMBL" id="DXBS01000041">
    <property type="protein sequence ID" value="HIZ24221.1"/>
    <property type="molecule type" value="Genomic_DNA"/>
</dbReference>
<dbReference type="InterPro" id="IPR046909">
    <property type="entry name" value="cREC_REC"/>
</dbReference>
<feature type="domain" description="Cyclic-phosphate processing Receiver" evidence="1">
    <location>
        <begin position="1"/>
        <end position="91"/>
    </location>
</feature>
<proteinExistence type="predicted"/>
<comment type="caution">
    <text evidence="2">The sequence shown here is derived from an EMBL/GenBank/DDBJ whole genome shotgun (WGS) entry which is preliminary data.</text>
</comment>
<evidence type="ECO:0000313" key="3">
    <source>
        <dbReference type="Proteomes" id="UP000824044"/>
    </source>
</evidence>
<reference evidence="2" key="1">
    <citation type="journal article" date="2021" name="PeerJ">
        <title>Extensive microbial diversity within the chicken gut microbiome revealed by metagenomics and culture.</title>
        <authorList>
            <person name="Gilroy R."/>
            <person name="Ravi A."/>
            <person name="Getino M."/>
            <person name="Pursley I."/>
            <person name="Horton D.L."/>
            <person name="Alikhan N.F."/>
            <person name="Baker D."/>
            <person name="Gharbi K."/>
            <person name="Hall N."/>
            <person name="Watson M."/>
            <person name="Adriaenssens E.M."/>
            <person name="Foster-Nyarko E."/>
            <person name="Jarju S."/>
            <person name="Secka A."/>
            <person name="Antonio M."/>
            <person name="Oren A."/>
            <person name="Chaudhuri R.R."/>
            <person name="La Ragione R."/>
            <person name="Hildebrand F."/>
            <person name="Pallen M.J."/>
        </authorList>
    </citation>
    <scope>NUCLEOTIDE SEQUENCE</scope>
    <source>
        <strain evidence="2">CHK33-5263</strain>
    </source>
</reference>
<evidence type="ECO:0000259" key="1">
    <source>
        <dbReference type="Pfam" id="PF20274"/>
    </source>
</evidence>
<reference evidence="2" key="2">
    <citation type="submission" date="2021-04" db="EMBL/GenBank/DDBJ databases">
        <authorList>
            <person name="Gilroy R."/>
        </authorList>
    </citation>
    <scope>NUCLEOTIDE SEQUENCE</scope>
    <source>
        <strain evidence="2">CHK33-5263</strain>
    </source>
</reference>
<name>A0A9D2DW92_9FIRM</name>
<evidence type="ECO:0000313" key="2">
    <source>
        <dbReference type="EMBL" id="HIZ24221.1"/>
    </source>
</evidence>
<gene>
    <name evidence="2" type="ORF">H9812_01935</name>
</gene>
<accession>A0A9D2DW92</accession>
<dbReference type="Proteomes" id="UP000824044">
    <property type="component" value="Unassembled WGS sequence"/>
</dbReference>
<dbReference type="Pfam" id="PF20274">
    <property type="entry name" value="cREC_REC"/>
    <property type="match status" value="1"/>
</dbReference>
<protein>
    <recommendedName>
        <fullName evidence="1">Cyclic-phosphate processing Receiver domain-containing protein</fullName>
    </recommendedName>
</protein>